<dbReference type="RefSeq" id="WP_378182500.1">
    <property type="nucleotide sequence ID" value="NZ_JBHTCR010000010.1"/>
</dbReference>
<keyword evidence="3" id="KW-1185">Reference proteome</keyword>
<organism evidence="2 3">
    <name type="scientific">Chryseobacterium zhengzhouense</name>
    <dbReference type="NCBI Taxonomy" id="1636086"/>
    <lineage>
        <taxon>Bacteria</taxon>
        <taxon>Pseudomonadati</taxon>
        <taxon>Bacteroidota</taxon>
        <taxon>Flavobacteriia</taxon>
        <taxon>Flavobacteriales</taxon>
        <taxon>Weeksellaceae</taxon>
        <taxon>Chryseobacterium group</taxon>
        <taxon>Chryseobacterium</taxon>
    </lineage>
</organism>
<evidence type="ECO:0000313" key="2">
    <source>
        <dbReference type="EMBL" id="MFC7348561.1"/>
    </source>
</evidence>
<feature type="transmembrane region" description="Helical" evidence="1">
    <location>
        <begin position="12"/>
        <end position="35"/>
    </location>
</feature>
<feature type="transmembrane region" description="Helical" evidence="1">
    <location>
        <begin position="47"/>
        <end position="69"/>
    </location>
</feature>
<dbReference type="Proteomes" id="UP001596550">
    <property type="component" value="Unassembled WGS sequence"/>
</dbReference>
<comment type="caution">
    <text evidence="2">The sequence shown here is derived from an EMBL/GenBank/DDBJ whole genome shotgun (WGS) entry which is preliminary data.</text>
</comment>
<protein>
    <recommendedName>
        <fullName evidence="4">DUF304 domain-containing protein</fullName>
    </recommendedName>
</protein>
<gene>
    <name evidence="2" type="ORF">ACFQO9_17725</name>
</gene>
<sequence>MNTITVKNKTNWFVTIFFGFGLLLTSFIIFILLQLSAFQEDSVWLSLFSYASISVPFGAFFLLFLYFWLWNTFGKTVLGYDSKKIVVTKKYKLFCKPKTYYRTEVQKIDIEDFRIERTKYNVRYHFSWSDSTFSIIFIHNNLPIRIIDWITYEKAKEVLNVIQ</sequence>
<keyword evidence="1" id="KW-0812">Transmembrane</keyword>
<name>A0ABW2M6P7_9FLAO</name>
<evidence type="ECO:0000256" key="1">
    <source>
        <dbReference type="SAM" id="Phobius"/>
    </source>
</evidence>
<evidence type="ECO:0000313" key="3">
    <source>
        <dbReference type="Proteomes" id="UP001596550"/>
    </source>
</evidence>
<evidence type="ECO:0008006" key="4">
    <source>
        <dbReference type="Google" id="ProtNLM"/>
    </source>
</evidence>
<dbReference type="EMBL" id="JBHTCR010000010">
    <property type="protein sequence ID" value="MFC7348561.1"/>
    <property type="molecule type" value="Genomic_DNA"/>
</dbReference>
<keyword evidence="1" id="KW-1133">Transmembrane helix</keyword>
<accession>A0ABW2M6P7</accession>
<keyword evidence="1" id="KW-0472">Membrane</keyword>
<proteinExistence type="predicted"/>
<reference evidence="3" key="1">
    <citation type="journal article" date="2019" name="Int. J. Syst. Evol. Microbiol.">
        <title>The Global Catalogue of Microorganisms (GCM) 10K type strain sequencing project: providing services to taxonomists for standard genome sequencing and annotation.</title>
        <authorList>
            <consortium name="The Broad Institute Genomics Platform"/>
            <consortium name="The Broad Institute Genome Sequencing Center for Infectious Disease"/>
            <person name="Wu L."/>
            <person name="Ma J."/>
        </authorList>
    </citation>
    <scope>NUCLEOTIDE SEQUENCE [LARGE SCALE GENOMIC DNA]</scope>
    <source>
        <strain evidence="3">CCUG 54781</strain>
    </source>
</reference>